<evidence type="ECO:0000313" key="6">
    <source>
        <dbReference type="Proteomes" id="UP001198163"/>
    </source>
</evidence>
<dbReference type="GO" id="GO:0030246">
    <property type="term" value="F:carbohydrate binding"/>
    <property type="evidence" value="ECO:0007669"/>
    <property type="project" value="UniProtKB-ARBA"/>
</dbReference>
<dbReference type="PANTHER" id="PTHR46847">
    <property type="entry name" value="D-ALLOSE-BINDING PERIPLASMIC PROTEIN-RELATED"/>
    <property type="match status" value="1"/>
</dbReference>
<dbReference type="CDD" id="cd06309">
    <property type="entry name" value="PBP1_galactofuranose_YtfQ-like"/>
    <property type="match status" value="1"/>
</dbReference>
<proteinExistence type="inferred from homology"/>
<accession>A0AAE3JJD2</accession>
<dbReference type="PROSITE" id="PS51257">
    <property type="entry name" value="PROKAR_LIPOPROTEIN"/>
    <property type="match status" value="1"/>
</dbReference>
<feature type="domain" description="Periplasmic binding protein" evidence="4">
    <location>
        <begin position="66"/>
        <end position="326"/>
    </location>
</feature>
<dbReference type="InterPro" id="IPR025997">
    <property type="entry name" value="SBP_2_dom"/>
</dbReference>
<dbReference type="PANTHER" id="PTHR46847:SF3">
    <property type="entry name" value="GALACTOFURANOSE-BINDING PROTEIN YTFQ"/>
    <property type="match status" value="1"/>
</dbReference>
<dbReference type="Pfam" id="PF13407">
    <property type="entry name" value="Peripla_BP_4"/>
    <property type="match status" value="1"/>
</dbReference>
<organism evidence="5 6">
    <name type="scientific">Teretinema zuelzerae</name>
    <dbReference type="NCBI Taxonomy" id="156"/>
    <lineage>
        <taxon>Bacteria</taxon>
        <taxon>Pseudomonadati</taxon>
        <taxon>Spirochaetota</taxon>
        <taxon>Spirochaetia</taxon>
        <taxon>Spirochaetales</taxon>
        <taxon>Treponemataceae</taxon>
        <taxon>Teretinema</taxon>
    </lineage>
</organism>
<protein>
    <submittedName>
        <fullName evidence="5">ABC transporter substrate-binding protein</fullName>
    </submittedName>
</protein>
<dbReference type="EMBL" id="JAINWA010000003">
    <property type="protein sequence ID" value="MCD1655286.1"/>
    <property type="molecule type" value="Genomic_DNA"/>
</dbReference>
<gene>
    <name evidence="5" type="ORF">K7J14_11340</name>
</gene>
<comment type="subcellular location">
    <subcellularLocation>
        <location evidence="1">Cell envelope</location>
    </subcellularLocation>
</comment>
<name>A0AAE3JJD2_9SPIR</name>
<dbReference type="Gene3D" id="3.40.50.2300">
    <property type="match status" value="2"/>
</dbReference>
<comment type="caution">
    <text evidence="5">The sequence shown here is derived from an EMBL/GenBank/DDBJ whole genome shotgun (WGS) entry which is preliminary data.</text>
</comment>
<comment type="similarity">
    <text evidence="2">Belongs to the bacterial solute-binding protein 2 family.</text>
</comment>
<sequence length="353" mass="38322">MVNIRILQTGRAVSLALLFAAAFAFVFSGCGRPTPRGEGGTNKALKTTQEQASGPVLQEQLILGFSQIGAESAWRNCNTRSIREAADDAGIQLLFENAEQKQENQIKAIRSFIAYQVDVIAFVPIVSNGWDNVLREAKDAGIPVLVTDRKIETEDYTLFAGFIGTDSEQEGREAALFLRGAWEKKNAARPMKIVEISGTEGSSAANGRARGFREELGDDSGFQIVYTRSGDFLRSKGYEIMRSILESGVAFDAVFSHNDGMTLGILEAMKEKGLKPGRDNIIVTIDAEQAAIDALVAGEVNCVIECNPKTGPIIMDLARKLAKGEKIPPLIHVEEAVFKEGDPGLELLPPRGY</sequence>
<dbReference type="Proteomes" id="UP001198163">
    <property type="component" value="Unassembled WGS sequence"/>
</dbReference>
<evidence type="ECO:0000259" key="4">
    <source>
        <dbReference type="Pfam" id="PF13407"/>
    </source>
</evidence>
<keyword evidence="6" id="KW-1185">Reference proteome</keyword>
<evidence type="ECO:0000256" key="1">
    <source>
        <dbReference type="ARBA" id="ARBA00004196"/>
    </source>
</evidence>
<evidence type="ECO:0000313" key="5">
    <source>
        <dbReference type="EMBL" id="MCD1655286.1"/>
    </source>
</evidence>
<evidence type="ECO:0000256" key="3">
    <source>
        <dbReference type="ARBA" id="ARBA00022729"/>
    </source>
</evidence>
<reference evidence="5" key="1">
    <citation type="submission" date="2021-08" db="EMBL/GenBank/DDBJ databases">
        <title>Comparative analyses of Brucepasteria parasyntrophica and Teretinema zuelzerae.</title>
        <authorList>
            <person name="Song Y."/>
            <person name="Brune A."/>
        </authorList>
    </citation>
    <scope>NUCLEOTIDE SEQUENCE</scope>
    <source>
        <strain evidence="5">DSM 1903</strain>
    </source>
</reference>
<dbReference type="GO" id="GO:0030313">
    <property type="term" value="C:cell envelope"/>
    <property type="evidence" value="ECO:0007669"/>
    <property type="project" value="UniProtKB-SubCell"/>
</dbReference>
<dbReference type="AlphaFoldDB" id="A0AAE3JJD2"/>
<keyword evidence="3" id="KW-0732">Signal</keyword>
<dbReference type="InterPro" id="IPR028082">
    <property type="entry name" value="Peripla_BP_I"/>
</dbReference>
<dbReference type="SUPFAM" id="SSF53822">
    <property type="entry name" value="Periplasmic binding protein-like I"/>
    <property type="match status" value="1"/>
</dbReference>
<evidence type="ECO:0000256" key="2">
    <source>
        <dbReference type="ARBA" id="ARBA00007639"/>
    </source>
</evidence>